<keyword evidence="3" id="KW-1185">Reference proteome</keyword>
<dbReference type="OrthoDB" id="7794186at2"/>
<evidence type="ECO:0000313" key="2">
    <source>
        <dbReference type="EMBL" id="TXF88389.1"/>
    </source>
</evidence>
<reference evidence="2 3" key="1">
    <citation type="submission" date="2019-08" db="EMBL/GenBank/DDBJ databases">
        <title>Lewinella sp. strain SSH13 Genome sequencing and assembly.</title>
        <authorList>
            <person name="Kim I."/>
        </authorList>
    </citation>
    <scope>NUCLEOTIDE SEQUENCE [LARGE SCALE GENOMIC DNA]</scope>
    <source>
        <strain evidence="2 3">SSH13</strain>
    </source>
</reference>
<gene>
    <name evidence="2" type="ORF">FUA23_14725</name>
</gene>
<organism evidence="2 3">
    <name type="scientific">Neolewinella aurantiaca</name>
    <dbReference type="NCBI Taxonomy" id="2602767"/>
    <lineage>
        <taxon>Bacteria</taxon>
        <taxon>Pseudomonadati</taxon>
        <taxon>Bacteroidota</taxon>
        <taxon>Saprospiria</taxon>
        <taxon>Saprospirales</taxon>
        <taxon>Lewinellaceae</taxon>
        <taxon>Neolewinella</taxon>
    </lineage>
</organism>
<accession>A0A5C7FLY1</accession>
<keyword evidence="1" id="KW-0732">Signal</keyword>
<dbReference type="AlphaFoldDB" id="A0A5C7FLY1"/>
<dbReference type="InterPro" id="IPR026341">
    <property type="entry name" value="T9SS_type_B"/>
</dbReference>
<sequence length="529" mass="58157">MNLKAILFFAALLLFGTAGRAIAQTASPEQCANGIDDDQDGLIDLNDSDCDCAVIEPVSLIPNPSFEDIECCPGGRSELYCADVWIQASQPTTDFIHDCGWTGWDNLPPPRPFPDGEGILGFRDGRPAGMDETEPRATWKEYAGACLLRPLQAGTTYRFEFDLGFVGAENSPDINISFFGTTDCNNLPFGQDNEELGCPTNGPGWVRLGSRKVITVFGGGWRKAFIEVTPTENIAAIAIGPDCQLRPSNVHYYYFFDNLLLDELESFNFSINGTDHPCSPNYRLEVPARENFTCQWYKEGIALPGETGFRLSQNYGEGTYQAVIDDGTGCRKSDEFTYVIPVIDAPVSATLCPGDFFRLGDREIYESGSYVDTLSSFQGCDSIVRLELTVLEELRDTVDARIFPDETYAIDYHSVSVAGTYDLPLVSGLGCDSIVMLNLSYYEVYQPTAFSPNGDGINDRFMIAGGADLVEVRDLRVYDRWGSLLATGTDWDGRHGTEAAAPGLYVYTVVVVMDDGKERFLAGAVMLLR</sequence>
<comment type="caution">
    <text evidence="2">The sequence shown here is derived from an EMBL/GenBank/DDBJ whole genome shotgun (WGS) entry which is preliminary data.</text>
</comment>
<evidence type="ECO:0000256" key="1">
    <source>
        <dbReference type="SAM" id="SignalP"/>
    </source>
</evidence>
<name>A0A5C7FLY1_9BACT</name>
<dbReference type="RefSeq" id="WP_147931518.1">
    <property type="nucleotide sequence ID" value="NZ_VOXD01000023.1"/>
</dbReference>
<dbReference type="Pfam" id="PF13585">
    <property type="entry name" value="CHU_C"/>
    <property type="match status" value="1"/>
</dbReference>
<protein>
    <submittedName>
        <fullName evidence="2">Gliding motility-associated C-terminal domain-containing protein</fullName>
    </submittedName>
</protein>
<proteinExistence type="predicted"/>
<dbReference type="EMBL" id="VOXD01000023">
    <property type="protein sequence ID" value="TXF88389.1"/>
    <property type="molecule type" value="Genomic_DNA"/>
</dbReference>
<feature type="signal peptide" evidence="1">
    <location>
        <begin position="1"/>
        <end position="23"/>
    </location>
</feature>
<dbReference type="Proteomes" id="UP000321907">
    <property type="component" value="Unassembled WGS sequence"/>
</dbReference>
<dbReference type="NCBIfam" id="TIGR04131">
    <property type="entry name" value="Bac_Flav_CTERM"/>
    <property type="match status" value="1"/>
</dbReference>
<evidence type="ECO:0000313" key="3">
    <source>
        <dbReference type="Proteomes" id="UP000321907"/>
    </source>
</evidence>
<feature type="chain" id="PRO_5023020603" evidence="1">
    <location>
        <begin position="24"/>
        <end position="529"/>
    </location>
</feature>